<dbReference type="InterPro" id="IPR015943">
    <property type="entry name" value="WD40/YVTN_repeat-like_dom_sf"/>
</dbReference>
<dbReference type="SUPFAM" id="SSF52172">
    <property type="entry name" value="CheY-like"/>
    <property type="match status" value="1"/>
</dbReference>
<dbReference type="InterPro" id="IPR011110">
    <property type="entry name" value="Reg_prop"/>
</dbReference>
<keyword evidence="3 6" id="KW-0597">Phosphoprotein</keyword>
<dbReference type="SMART" id="SM00448">
    <property type="entry name" value="REC"/>
    <property type="match status" value="1"/>
</dbReference>
<dbReference type="SUPFAM" id="SSF47384">
    <property type="entry name" value="Homodimeric domain of signal transducing histidine kinase"/>
    <property type="match status" value="1"/>
</dbReference>
<dbReference type="Gene3D" id="1.10.10.60">
    <property type="entry name" value="Homeodomain-like"/>
    <property type="match status" value="1"/>
</dbReference>
<dbReference type="InterPro" id="IPR004358">
    <property type="entry name" value="Sig_transdc_His_kin-like_C"/>
</dbReference>
<dbReference type="PANTHER" id="PTHR43547:SF2">
    <property type="entry name" value="HYBRID SIGNAL TRANSDUCTION HISTIDINE KINASE C"/>
    <property type="match status" value="1"/>
</dbReference>
<dbReference type="Gene3D" id="3.30.565.10">
    <property type="entry name" value="Histidine kinase-like ATPase, C-terminal domain"/>
    <property type="match status" value="1"/>
</dbReference>
<dbReference type="Proteomes" id="UP000772618">
    <property type="component" value="Unassembled WGS sequence"/>
</dbReference>
<dbReference type="InterPro" id="IPR011123">
    <property type="entry name" value="Y_Y_Y"/>
</dbReference>
<dbReference type="SUPFAM" id="SSF46689">
    <property type="entry name" value="Homeodomain-like"/>
    <property type="match status" value="1"/>
</dbReference>
<dbReference type="SMART" id="SM00388">
    <property type="entry name" value="HisKA"/>
    <property type="match status" value="1"/>
</dbReference>
<comment type="caution">
    <text evidence="11">The sequence shown here is derived from an EMBL/GenBank/DDBJ whole genome shotgun (WGS) entry which is preliminary data.</text>
</comment>
<dbReference type="PROSITE" id="PS50109">
    <property type="entry name" value="HIS_KIN"/>
    <property type="match status" value="1"/>
</dbReference>
<dbReference type="EC" id="2.7.13.3" evidence="2"/>
<evidence type="ECO:0000256" key="5">
    <source>
        <dbReference type="ARBA" id="ARBA00023163"/>
    </source>
</evidence>
<dbReference type="Gene3D" id="1.10.287.130">
    <property type="match status" value="1"/>
</dbReference>
<dbReference type="InterPro" id="IPR009057">
    <property type="entry name" value="Homeodomain-like_sf"/>
</dbReference>
<evidence type="ECO:0000259" key="8">
    <source>
        <dbReference type="PROSITE" id="PS01124"/>
    </source>
</evidence>
<feature type="domain" description="Histidine kinase" evidence="9">
    <location>
        <begin position="906"/>
        <end position="1126"/>
    </location>
</feature>
<dbReference type="Gene3D" id="2.130.10.10">
    <property type="entry name" value="YVTN repeat-like/Quinoprotein amine dehydrogenase"/>
    <property type="match status" value="4"/>
</dbReference>
<dbReference type="CDD" id="cd00082">
    <property type="entry name" value="HisKA"/>
    <property type="match status" value="1"/>
</dbReference>
<evidence type="ECO:0000256" key="4">
    <source>
        <dbReference type="ARBA" id="ARBA00023015"/>
    </source>
</evidence>
<dbReference type="PANTHER" id="PTHR43547">
    <property type="entry name" value="TWO-COMPONENT HISTIDINE KINASE"/>
    <property type="match status" value="1"/>
</dbReference>
<dbReference type="Pfam" id="PF07495">
    <property type="entry name" value="Y_Y_Y"/>
    <property type="match status" value="1"/>
</dbReference>
<dbReference type="Gene3D" id="2.60.40.10">
    <property type="entry name" value="Immunoglobulins"/>
    <property type="match status" value="1"/>
</dbReference>
<dbReference type="Gene3D" id="3.40.50.2300">
    <property type="match status" value="1"/>
</dbReference>
<keyword evidence="4" id="KW-0805">Transcription regulation</keyword>
<dbReference type="InterPro" id="IPR001789">
    <property type="entry name" value="Sig_transdc_resp-reg_receiver"/>
</dbReference>
<proteinExistence type="predicted"/>
<dbReference type="RefSeq" id="WP_254152162.1">
    <property type="nucleotide sequence ID" value="NZ_JAHESD010000004.1"/>
</dbReference>
<dbReference type="PROSITE" id="PS50110">
    <property type="entry name" value="RESPONSE_REGULATORY"/>
    <property type="match status" value="1"/>
</dbReference>
<dbReference type="SUPFAM" id="SSF63829">
    <property type="entry name" value="Calcium-dependent phosphotriesterase"/>
    <property type="match status" value="3"/>
</dbReference>
<evidence type="ECO:0000256" key="1">
    <source>
        <dbReference type="ARBA" id="ARBA00000085"/>
    </source>
</evidence>
<reference evidence="11 12" key="1">
    <citation type="submission" date="2021-05" db="EMBL/GenBank/DDBJ databases">
        <title>A Polyphasic approach of four new species of the genus Ohtaekwangia: Ohtaekwangia histidinii sp. nov., Ohtaekwangia cretensis sp. nov., Ohtaekwangia indiensis sp. nov., Ohtaekwangia reichenbachii sp. nov. from diverse environment.</title>
        <authorList>
            <person name="Octaviana S."/>
        </authorList>
    </citation>
    <scope>NUCLEOTIDE SEQUENCE [LARGE SCALE GENOMIC DNA]</scope>
    <source>
        <strain evidence="11 12">PWU20</strain>
    </source>
</reference>
<dbReference type="SUPFAM" id="SSF55874">
    <property type="entry name" value="ATPase domain of HSP90 chaperone/DNA topoisomerase II/histidine kinase"/>
    <property type="match status" value="1"/>
</dbReference>
<name>A0ABS5VQM9_9BACT</name>
<dbReference type="CDD" id="cd17574">
    <property type="entry name" value="REC_OmpR"/>
    <property type="match status" value="1"/>
</dbReference>
<dbReference type="SMART" id="SM00387">
    <property type="entry name" value="HATPase_c"/>
    <property type="match status" value="1"/>
</dbReference>
<keyword evidence="7" id="KW-0175">Coiled coil</keyword>
<feature type="domain" description="Response regulatory" evidence="10">
    <location>
        <begin position="1166"/>
        <end position="1281"/>
    </location>
</feature>
<evidence type="ECO:0000313" key="12">
    <source>
        <dbReference type="Proteomes" id="UP000772618"/>
    </source>
</evidence>
<evidence type="ECO:0000313" key="11">
    <source>
        <dbReference type="EMBL" id="MBT1702316.1"/>
    </source>
</evidence>
<evidence type="ECO:0000256" key="6">
    <source>
        <dbReference type="PROSITE-ProRule" id="PRU00169"/>
    </source>
</evidence>
<dbReference type="InterPro" id="IPR036097">
    <property type="entry name" value="HisK_dim/P_sf"/>
</dbReference>
<dbReference type="EMBL" id="JAHESD010000004">
    <property type="protein sequence ID" value="MBT1702316.1"/>
    <property type="molecule type" value="Genomic_DNA"/>
</dbReference>
<gene>
    <name evidence="11" type="ORF">KK060_03445</name>
</gene>
<keyword evidence="5" id="KW-0804">Transcription</keyword>
<dbReference type="InterPro" id="IPR013783">
    <property type="entry name" value="Ig-like_fold"/>
</dbReference>
<feature type="coiled-coil region" evidence="7">
    <location>
        <begin position="855"/>
        <end position="906"/>
    </location>
</feature>
<dbReference type="InterPro" id="IPR003594">
    <property type="entry name" value="HATPase_dom"/>
</dbReference>
<organism evidence="11 12">
    <name type="scientific">Chryseosolibacter indicus</name>
    <dbReference type="NCBI Taxonomy" id="2782351"/>
    <lineage>
        <taxon>Bacteria</taxon>
        <taxon>Pseudomonadati</taxon>
        <taxon>Bacteroidota</taxon>
        <taxon>Cytophagia</taxon>
        <taxon>Cytophagales</taxon>
        <taxon>Chryseotaleaceae</taxon>
        <taxon>Chryseosolibacter</taxon>
    </lineage>
</organism>
<evidence type="ECO:0000256" key="7">
    <source>
        <dbReference type="SAM" id="Coils"/>
    </source>
</evidence>
<dbReference type="InterPro" id="IPR011006">
    <property type="entry name" value="CheY-like_superfamily"/>
</dbReference>
<dbReference type="CDD" id="cd00075">
    <property type="entry name" value="HATPase"/>
    <property type="match status" value="1"/>
</dbReference>
<dbReference type="Pfam" id="PF07494">
    <property type="entry name" value="Reg_prop"/>
    <property type="match status" value="9"/>
</dbReference>
<dbReference type="Pfam" id="PF12833">
    <property type="entry name" value="HTH_18"/>
    <property type="match status" value="1"/>
</dbReference>
<dbReference type="InterPro" id="IPR036890">
    <property type="entry name" value="HATPase_C_sf"/>
</dbReference>
<protein>
    <recommendedName>
        <fullName evidence="2">histidine kinase</fullName>
        <ecNumber evidence="2">2.7.13.3</ecNumber>
    </recommendedName>
</protein>
<dbReference type="PRINTS" id="PR00344">
    <property type="entry name" value="BCTRLSENSOR"/>
</dbReference>
<dbReference type="InterPro" id="IPR005467">
    <property type="entry name" value="His_kinase_dom"/>
</dbReference>
<comment type="catalytic activity">
    <reaction evidence="1">
        <text>ATP + protein L-histidine = ADP + protein N-phospho-L-histidine.</text>
        <dbReference type="EC" id="2.7.13.3"/>
    </reaction>
</comment>
<dbReference type="SMART" id="SM00342">
    <property type="entry name" value="HTH_ARAC"/>
    <property type="match status" value="1"/>
</dbReference>
<dbReference type="Pfam" id="PF00512">
    <property type="entry name" value="HisKA"/>
    <property type="match status" value="1"/>
</dbReference>
<dbReference type="Pfam" id="PF00072">
    <property type="entry name" value="Response_reg"/>
    <property type="match status" value="1"/>
</dbReference>
<evidence type="ECO:0000256" key="3">
    <source>
        <dbReference type="ARBA" id="ARBA00022553"/>
    </source>
</evidence>
<dbReference type="PROSITE" id="PS01124">
    <property type="entry name" value="HTH_ARAC_FAMILY_2"/>
    <property type="match status" value="1"/>
</dbReference>
<feature type="modified residue" description="4-aspartylphosphate" evidence="6">
    <location>
        <position position="1214"/>
    </location>
</feature>
<evidence type="ECO:0000259" key="9">
    <source>
        <dbReference type="PROSITE" id="PS50109"/>
    </source>
</evidence>
<dbReference type="Pfam" id="PF02518">
    <property type="entry name" value="HATPase_c"/>
    <property type="match status" value="1"/>
</dbReference>
<evidence type="ECO:0000256" key="2">
    <source>
        <dbReference type="ARBA" id="ARBA00012438"/>
    </source>
</evidence>
<evidence type="ECO:0000259" key="10">
    <source>
        <dbReference type="PROSITE" id="PS50110"/>
    </source>
</evidence>
<accession>A0ABS5VQM9</accession>
<sequence length="1414" mass="160879">MLTTNKIGFYIIALVIFLSGQIHTINAQTLTPKLKHLTVEDGLSHNWVRSIIKDSRGFMWFGTFNGLNRFDGQSFKVYKVNSGNNLSDNFIESLAEDQLGNIWVGTFSGGLNLFNRETEQFTNFIHNSSDPNSISGNKIYSIYPDRDKNLWIGTDGGLDRFDYKTKTFKHYKNKPGNPHSIAEGAITALYKDHEGNLWIGTDKGLNILDNKENRFRHFVKRERNNNGLTHNYVKSIFEDKYGNIWIGTWGGGLNRFDKDTETFEHFTTQNSELNNDGILWLTGDNEGHVYIGTEGGGLNIFNIETKTLTALNSDIEHEEGLKSNSIHTLYYDTNSGILWLGSYNGGISYFSKWDKPFIHHKARKHGLSDNHITCITEDKNENLWIGTDGGGVNFINRHTGVYKYYQHQKNDNNSILNNAVLSMLCDSKNNIWIGTFNGGLDKLDVKINKIQHFLYDPESSSGLAGRHVSAIYEDKRGNLWVGTMTGGLHLFNNKNNTFTRFQHDPTNPKSIIDDFIIGISEDSQGGLLVQTGKGLDAFDYRTKTFERFGTSYGVNFDVPSVVLEDSQNNLWIGSQELGLFKITRPSNKLSVYTIKDGLPSNNISGLLEDNAGNLWISTFKGLCKFENAITSTSAEAKFQIYSVEDGLQGTEFKPGAFCKRRNGNMVFGGQNGFNEFNPSSIKANPFIPPVKITGFKIFNKDVVYGKSEVLKTPVSELKKITLTADESVFTFEFSALNYIHAEKNQYAYKLENFDKDWNYVGSQSSATYTNLDAGDYIFKVKASNNDGVWNENGVTLAVTVLPPWWNLLWFKFLITCFIIGTAITYYKLRTYQLKQNKKELEHQVQVRTSALQQANKVIEERHEEIRAQNESLIQKNLELEKQATEIKRLAEEIKELNEAKLKFFTNISHELRTPLNLIIWPLEDMLQKKVAQEQLEEKYNLMHKNATRLIKLINQLLDFRKIETGSLELKLTYKNIVQSIHEIFNSFQDWAYRSRIHYSLETNVSQLFMHYDEDTLEKIITNLLSNAFKHVKEDGAIKVSIELKITDEKGKGRLLIAVRDNGEGIPEAQMPYIFNRFYEGTPAKIPGSGIGLALVKELVELHQGEISVLSEVGKGSTFEIKLPVDLQAEINNVLPQRITLAEQNFEDNEPEQLYVTSQGTIDTLPIILVVDDNEDIRNYISRKLGSLYHVEVSADGKEGIEKALDIIPDIIISDIMMPEKDGFELCQRLKSDERTSHVPIILLTARSGDEAQLKGLTIGADDYLTKPFKLDILQLKIKNILFTRQKLKQQFTKNPHYIPDNTQVSSADEAFLKKAVAVIEENLDNSDFDVERFSEYFNMSRRNVLRKLKGITGLSINEFIKNIRLKEAYKLLLQGDLNVAEVAYSVGFNDQKYFSKCFKEHFGKLPSELNQRLA</sequence>
<dbReference type="InterPro" id="IPR003661">
    <property type="entry name" value="HisK_dim/P_dom"/>
</dbReference>
<dbReference type="InterPro" id="IPR018060">
    <property type="entry name" value="HTH_AraC"/>
</dbReference>
<feature type="domain" description="HTH araC/xylS-type" evidence="8">
    <location>
        <begin position="1313"/>
        <end position="1412"/>
    </location>
</feature>
<keyword evidence="12" id="KW-1185">Reference proteome</keyword>